<reference evidence="1" key="1">
    <citation type="submission" date="2014-01" db="EMBL/GenBank/DDBJ databases">
        <authorList>
            <person name="Brown-Elliot B."/>
            <person name="Wallace R."/>
            <person name="Lenaerts A."/>
            <person name="Ordway D."/>
            <person name="DeGroote M.A."/>
            <person name="Parker T."/>
            <person name="Sizemore C."/>
            <person name="Tallon L.J."/>
            <person name="Sadzewicz L.K."/>
            <person name="Sengamalay N."/>
            <person name="Fraser C.M."/>
            <person name="Hine E."/>
            <person name="Shefchek K.A."/>
            <person name="Das S.P."/>
            <person name="Tettelin H."/>
        </authorList>
    </citation>
    <scope>NUCLEOTIDE SEQUENCE [LARGE SCALE GENOMIC DNA]</scope>
    <source>
        <strain evidence="1">4042</strain>
    </source>
</reference>
<accession>X7Z375</accession>
<dbReference type="PATRIC" id="fig|1299334.3.peg.8656"/>
<dbReference type="EMBL" id="JAOB01000081">
    <property type="protein sequence ID" value="EUA13769.1"/>
    <property type="molecule type" value="Genomic_DNA"/>
</dbReference>
<dbReference type="AlphaFoldDB" id="X7Z375"/>
<sequence length="56" mass="6049">MKRLCGASTANSSVPEGRCPGRLLRQCAQALAAIHRADPSGVELDTQDQLAEWRRG</sequence>
<organism evidence="1">
    <name type="scientific">Mycobacterium xenopi 4042</name>
    <dbReference type="NCBI Taxonomy" id="1299334"/>
    <lineage>
        <taxon>Bacteria</taxon>
        <taxon>Bacillati</taxon>
        <taxon>Actinomycetota</taxon>
        <taxon>Actinomycetes</taxon>
        <taxon>Mycobacteriales</taxon>
        <taxon>Mycobacteriaceae</taxon>
        <taxon>Mycobacterium</taxon>
    </lineage>
</organism>
<gene>
    <name evidence="1" type="ORF">I553_6888</name>
</gene>
<proteinExistence type="predicted"/>
<evidence type="ECO:0000313" key="1">
    <source>
        <dbReference type="EMBL" id="EUA13769.1"/>
    </source>
</evidence>
<protein>
    <submittedName>
        <fullName evidence="1">Uncharacterized protein</fullName>
    </submittedName>
</protein>
<name>X7Z375_MYCXE</name>
<comment type="caution">
    <text evidence="1">The sequence shown here is derived from an EMBL/GenBank/DDBJ whole genome shotgun (WGS) entry which is preliminary data.</text>
</comment>